<gene>
    <name evidence="1" type="ORF">HOLleu_01261</name>
</gene>
<sequence length="167" mass="19084">MKLSRWKTQRSLKKAHVPPSITLYQFLAHHEDCQLCVGEVCDLMAIQKYFQGKGYYVQRHGELLIAVILDEKGRHVIKRLEVGKNVQCEINGKEITIPDGCQTPKEATGFVQVAKLCTGNVDFEKLAAERKDAGFKNVNWDVVARVEPFYFTDHTKVVGNTIRQYKM</sequence>
<protein>
    <submittedName>
        <fullName evidence="1">Uncharacterized protein</fullName>
    </submittedName>
</protein>
<reference evidence="1" key="1">
    <citation type="submission" date="2021-10" db="EMBL/GenBank/DDBJ databases">
        <title>Tropical sea cucumber genome reveals ecological adaptation and Cuvierian tubules defense mechanism.</title>
        <authorList>
            <person name="Chen T."/>
        </authorList>
    </citation>
    <scope>NUCLEOTIDE SEQUENCE</scope>
    <source>
        <strain evidence="1">Nanhai2018</strain>
        <tissue evidence="1">Muscle</tissue>
    </source>
</reference>
<organism evidence="1 2">
    <name type="scientific">Holothuria leucospilota</name>
    <name type="common">Black long sea cucumber</name>
    <name type="synonym">Mertensiothuria leucospilota</name>
    <dbReference type="NCBI Taxonomy" id="206669"/>
    <lineage>
        <taxon>Eukaryota</taxon>
        <taxon>Metazoa</taxon>
        <taxon>Echinodermata</taxon>
        <taxon>Eleutherozoa</taxon>
        <taxon>Echinozoa</taxon>
        <taxon>Holothuroidea</taxon>
        <taxon>Aspidochirotacea</taxon>
        <taxon>Aspidochirotida</taxon>
        <taxon>Holothuriidae</taxon>
        <taxon>Holothuria</taxon>
    </lineage>
</organism>
<evidence type="ECO:0000313" key="2">
    <source>
        <dbReference type="Proteomes" id="UP001152320"/>
    </source>
</evidence>
<accession>A0A9Q1HK57</accession>
<dbReference type="EMBL" id="JAIZAY010000001">
    <property type="protein sequence ID" value="KAJ8048795.1"/>
    <property type="molecule type" value="Genomic_DNA"/>
</dbReference>
<dbReference type="Proteomes" id="UP001152320">
    <property type="component" value="Chromosome 1"/>
</dbReference>
<keyword evidence="2" id="KW-1185">Reference proteome</keyword>
<name>A0A9Q1HK57_HOLLE</name>
<evidence type="ECO:0000313" key="1">
    <source>
        <dbReference type="EMBL" id="KAJ8048795.1"/>
    </source>
</evidence>
<proteinExistence type="predicted"/>
<comment type="caution">
    <text evidence="1">The sequence shown here is derived from an EMBL/GenBank/DDBJ whole genome shotgun (WGS) entry which is preliminary data.</text>
</comment>
<dbReference type="AlphaFoldDB" id="A0A9Q1HK57"/>